<protein>
    <recommendedName>
        <fullName evidence="2">UBA domain-containing protein</fullName>
    </recommendedName>
</protein>
<dbReference type="SUPFAM" id="SSF48452">
    <property type="entry name" value="TPR-like"/>
    <property type="match status" value="1"/>
</dbReference>
<sequence>MSGDIFADLLKGSGSGSGVGSADNNDSNLSLKQRMDSTRGTPGTQHSGGLDLDFLDTYVSKKPATSSTASSVMDDLLFAPAGRASSGSNPSLSVNGNVQQNSRAESLGGSSNAGTELLDDFFGQPVPKPTPAASAAVDQAPLAASSATPARPSSQERRDGALAELMDMGFPLEKANAALDSTRSGSDLDGAISYLMEQAHSQTATRQQRPTPDSRSGRRAHRLDSSAQAPSNGDDFGSVVNELSSEFMSTASFLFNTGKKKIQEGVDMYRQQRLENNDGQPLWMKNQLKYKANSMKVPSFTDEDEQEMDPETMRQLIQQQRLREQRAKQERQRQERKDTGSFSSSPLPSRPRTSSSSSSSSSSRTHTPQPARASSRTDNFEMYKSSSRHRPSRTNTNTNTSSTAPASKSSAADIPSLIETSTIPAPTAFAAAATSTSKFTIPQLDSAQTMSFTTHREIGQEKFKAGDYTASLENFLSASTVIPADHPYQIIISSNLSVVYSKLGNPKEQLAIASRGLKLISQSTGDLPVSELSSINIEDNKTLKNFWVKLMTKRAESLEFLEKWEDAKTAYEKLIKEGESSKAVMDGKNRCVKILNPQAPLKPRAKPRAPPRQQTSDTASAQNGENLKHVKENNLKKEKEEEEKFGLHDKVESQLDRWRLGNKSNIRALICSLDTILWPELNWQPVKLTDLVLDKKVKIYYMKAVAKTHPDKISNSESVENKMIANGVFITLNEAWETFKESKGM</sequence>
<reference evidence="3 4" key="1">
    <citation type="journal article" date="2016" name="Proc. Natl. Acad. Sci. U.S.A.">
        <title>Comparative genomics of biotechnologically important yeasts.</title>
        <authorList>
            <person name="Riley R."/>
            <person name="Haridas S."/>
            <person name="Wolfe K.H."/>
            <person name="Lopes M.R."/>
            <person name="Hittinger C.T."/>
            <person name="Goeker M."/>
            <person name="Salamov A.A."/>
            <person name="Wisecaver J.H."/>
            <person name="Long T.M."/>
            <person name="Calvey C.H."/>
            <person name="Aerts A.L."/>
            <person name="Barry K.W."/>
            <person name="Choi C."/>
            <person name="Clum A."/>
            <person name="Coughlan A.Y."/>
            <person name="Deshpande S."/>
            <person name="Douglass A.P."/>
            <person name="Hanson S.J."/>
            <person name="Klenk H.-P."/>
            <person name="LaButti K.M."/>
            <person name="Lapidus A."/>
            <person name="Lindquist E.A."/>
            <person name="Lipzen A.M."/>
            <person name="Meier-Kolthoff J.P."/>
            <person name="Ohm R.A."/>
            <person name="Otillar R.P."/>
            <person name="Pangilinan J.L."/>
            <person name="Peng Y."/>
            <person name="Rokas A."/>
            <person name="Rosa C.A."/>
            <person name="Scheuner C."/>
            <person name="Sibirny A.A."/>
            <person name="Slot J.C."/>
            <person name="Stielow J.B."/>
            <person name="Sun H."/>
            <person name="Kurtzman C.P."/>
            <person name="Blackwell M."/>
            <person name="Grigoriev I.V."/>
            <person name="Jeffries T.W."/>
        </authorList>
    </citation>
    <scope>NUCLEOTIDE SEQUENCE [LARGE SCALE GENOMIC DNA]</scope>
    <source>
        <strain evidence="3 4">NRRL Y-2026</strain>
    </source>
</reference>
<dbReference type="OrthoDB" id="1717591at2759"/>
<dbReference type="EMBL" id="KV454007">
    <property type="protein sequence ID" value="ODQ44353.1"/>
    <property type="molecule type" value="Genomic_DNA"/>
</dbReference>
<evidence type="ECO:0000259" key="2">
    <source>
        <dbReference type="PROSITE" id="PS50030"/>
    </source>
</evidence>
<dbReference type="STRING" id="763406.A0A1E3NG82"/>
<name>A0A1E3NG82_9ASCO</name>
<dbReference type="InterPro" id="IPR036869">
    <property type="entry name" value="J_dom_sf"/>
</dbReference>
<feature type="compositionally biased region" description="Low complexity" evidence="1">
    <location>
        <begin position="140"/>
        <end position="153"/>
    </location>
</feature>
<feature type="compositionally biased region" description="Polar residues" evidence="1">
    <location>
        <begin position="85"/>
        <end position="114"/>
    </location>
</feature>
<dbReference type="GO" id="GO:0072318">
    <property type="term" value="P:clathrin coat disassembly"/>
    <property type="evidence" value="ECO:0007669"/>
    <property type="project" value="TreeGrafter"/>
</dbReference>
<feature type="region of interest" description="Disordered" evidence="1">
    <location>
        <begin position="12"/>
        <end position="51"/>
    </location>
</feature>
<gene>
    <name evidence="3" type="ORF">PICMEDRAFT_60500</name>
</gene>
<feature type="compositionally biased region" description="Basic and acidic residues" evidence="1">
    <location>
        <begin position="321"/>
        <end position="339"/>
    </location>
</feature>
<proteinExistence type="predicted"/>
<evidence type="ECO:0000313" key="3">
    <source>
        <dbReference type="EMBL" id="ODQ44353.1"/>
    </source>
</evidence>
<feature type="compositionally biased region" description="Basic and acidic residues" evidence="1">
    <location>
        <begin position="626"/>
        <end position="644"/>
    </location>
</feature>
<feature type="region of interest" description="Disordered" evidence="1">
    <location>
        <begin position="596"/>
        <end position="644"/>
    </location>
</feature>
<feature type="compositionally biased region" description="Low complexity" evidence="1">
    <location>
        <begin position="341"/>
        <end position="364"/>
    </location>
</feature>
<feature type="compositionally biased region" description="Polar residues" evidence="1">
    <location>
        <begin position="38"/>
        <end position="47"/>
    </location>
</feature>
<keyword evidence="4" id="KW-1185">Reference proteome</keyword>
<dbReference type="GO" id="GO:0072583">
    <property type="term" value="P:clathrin-dependent endocytosis"/>
    <property type="evidence" value="ECO:0007669"/>
    <property type="project" value="TreeGrafter"/>
</dbReference>
<dbReference type="PANTHER" id="PTHR23172">
    <property type="entry name" value="AUXILIN/CYCLIN G-ASSOCIATED KINASE-RELATED"/>
    <property type="match status" value="1"/>
</dbReference>
<dbReference type="InterPro" id="IPR009060">
    <property type="entry name" value="UBA-like_sf"/>
</dbReference>
<dbReference type="InterPro" id="IPR015940">
    <property type="entry name" value="UBA"/>
</dbReference>
<evidence type="ECO:0000256" key="1">
    <source>
        <dbReference type="SAM" id="MobiDB-lite"/>
    </source>
</evidence>
<feature type="compositionally biased region" description="Polar residues" evidence="1">
    <location>
        <begin position="22"/>
        <end position="31"/>
    </location>
</feature>
<dbReference type="Gene3D" id="1.25.40.10">
    <property type="entry name" value="Tetratricopeptide repeat domain"/>
    <property type="match status" value="1"/>
</dbReference>
<feature type="compositionally biased region" description="Polar residues" evidence="1">
    <location>
        <begin position="615"/>
        <end position="624"/>
    </location>
</feature>
<dbReference type="GO" id="GO:0031982">
    <property type="term" value="C:vesicle"/>
    <property type="evidence" value="ECO:0007669"/>
    <property type="project" value="TreeGrafter"/>
</dbReference>
<dbReference type="AlphaFoldDB" id="A0A1E3NG82"/>
<dbReference type="SUPFAM" id="SSF46934">
    <property type="entry name" value="UBA-like"/>
    <property type="match status" value="1"/>
</dbReference>
<dbReference type="RefSeq" id="XP_019015466.1">
    <property type="nucleotide sequence ID" value="XM_019163440.1"/>
</dbReference>
<feature type="region of interest" description="Disordered" evidence="1">
    <location>
        <begin position="83"/>
        <end position="157"/>
    </location>
</feature>
<dbReference type="GeneID" id="30180127"/>
<accession>A0A1E3NG82</accession>
<dbReference type="Proteomes" id="UP000094455">
    <property type="component" value="Unassembled WGS sequence"/>
</dbReference>
<feature type="region of interest" description="Disordered" evidence="1">
    <location>
        <begin position="318"/>
        <end position="411"/>
    </location>
</feature>
<dbReference type="SUPFAM" id="SSF46565">
    <property type="entry name" value="Chaperone J-domain"/>
    <property type="match status" value="1"/>
</dbReference>
<feature type="compositionally biased region" description="Polar residues" evidence="1">
    <location>
        <begin position="365"/>
        <end position="377"/>
    </location>
</feature>
<feature type="region of interest" description="Disordered" evidence="1">
    <location>
        <begin position="200"/>
        <end position="236"/>
    </location>
</feature>
<feature type="compositionally biased region" description="Low complexity" evidence="1">
    <location>
        <begin position="393"/>
        <end position="411"/>
    </location>
</feature>
<organism evidence="3 4">
    <name type="scientific">Pichia membranifaciens NRRL Y-2026</name>
    <dbReference type="NCBI Taxonomy" id="763406"/>
    <lineage>
        <taxon>Eukaryota</taxon>
        <taxon>Fungi</taxon>
        <taxon>Dikarya</taxon>
        <taxon>Ascomycota</taxon>
        <taxon>Saccharomycotina</taxon>
        <taxon>Pichiomycetes</taxon>
        <taxon>Pichiales</taxon>
        <taxon>Pichiaceae</taxon>
        <taxon>Pichia</taxon>
    </lineage>
</organism>
<dbReference type="InterPro" id="IPR011990">
    <property type="entry name" value="TPR-like_helical_dom_sf"/>
</dbReference>
<dbReference type="Gene3D" id="1.10.287.110">
    <property type="entry name" value="DnaJ domain"/>
    <property type="match status" value="1"/>
</dbReference>
<feature type="domain" description="UBA" evidence="2">
    <location>
        <begin position="153"/>
        <end position="198"/>
    </location>
</feature>
<dbReference type="PANTHER" id="PTHR23172:SF19">
    <property type="entry name" value="J DOMAIN-CONTAINING PROTEIN"/>
    <property type="match status" value="1"/>
</dbReference>
<dbReference type="Gene3D" id="1.10.8.10">
    <property type="entry name" value="DNA helicase RuvA subunit, C-terminal domain"/>
    <property type="match status" value="1"/>
</dbReference>
<dbReference type="PROSITE" id="PS50030">
    <property type="entry name" value="UBA"/>
    <property type="match status" value="1"/>
</dbReference>
<dbReference type="FunFam" id="1.10.287.110:FF:000002">
    <property type="entry name" value="putative tyrosine-protein phosphatase auxilin isoform X2"/>
    <property type="match status" value="1"/>
</dbReference>
<feature type="compositionally biased region" description="Polar residues" evidence="1">
    <location>
        <begin position="200"/>
        <end position="214"/>
    </location>
</feature>
<dbReference type="GO" id="GO:0030276">
    <property type="term" value="F:clathrin binding"/>
    <property type="evidence" value="ECO:0007669"/>
    <property type="project" value="TreeGrafter"/>
</dbReference>
<evidence type="ECO:0000313" key="4">
    <source>
        <dbReference type="Proteomes" id="UP000094455"/>
    </source>
</evidence>
<dbReference type="GO" id="GO:0005737">
    <property type="term" value="C:cytoplasm"/>
    <property type="evidence" value="ECO:0007669"/>
    <property type="project" value="TreeGrafter"/>
</dbReference>